<dbReference type="SUPFAM" id="SSF51316">
    <property type="entry name" value="Mss4-like"/>
    <property type="match status" value="1"/>
</dbReference>
<reference evidence="6" key="1">
    <citation type="submission" date="2014-02" db="EMBL/GenBank/DDBJ databases">
        <title>The Genome Sequence of Trichophyton rubrum (morphotype fischeri) CBS 288.86.</title>
        <authorList>
            <consortium name="The Broad Institute Genomics Platform"/>
            <person name="Cuomo C.A."/>
            <person name="White T.C."/>
            <person name="Graser Y."/>
            <person name="Martinez-Rossi N."/>
            <person name="Heitman J."/>
            <person name="Young S.K."/>
            <person name="Zeng Q."/>
            <person name="Gargeya S."/>
            <person name="Abouelleil A."/>
            <person name="Alvarado L."/>
            <person name="Chapman S.B."/>
            <person name="Gainer-Dewar J."/>
            <person name="Goldberg J."/>
            <person name="Griggs A."/>
            <person name="Gujja S."/>
            <person name="Hansen M."/>
            <person name="Howarth C."/>
            <person name="Imamovic A."/>
            <person name="Larimer J."/>
            <person name="Martinez D."/>
            <person name="Murphy C."/>
            <person name="Pearson M.D."/>
            <person name="Persinoti G."/>
            <person name="Poon T."/>
            <person name="Priest M."/>
            <person name="Roberts A.D."/>
            <person name="Saif S."/>
            <person name="Shea T.D."/>
            <person name="Sykes S.N."/>
            <person name="Wortman J."/>
            <person name="Nusbaum C."/>
            <person name="Birren B."/>
        </authorList>
    </citation>
    <scope>NUCLEOTIDE SEQUENCE [LARGE SCALE GENOMIC DNA]</scope>
    <source>
        <strain evidence="6">CBS 288.86</strain>
    </source>
</reference>
<evidence type="ECO:0000256" key="2">
    <source>
        <dbReference type="ARBA" id="ARBA00022723"/>
    </source>
</evidence>
<keyword evidence="3" id="KW-0862">Zinc</keyword>
<dbReference type="Pfam" id="PF04828">
    <property type="entry name" value="GFA"/>
    <property type="match status" value="1"/>
</dbReference>
<evidence type="ECO:0000313" key="6">
    <source>
        <dbReference type="EMBL" id="EZF52733.1"/>
    </source>
</evidence>
<dbReference type="PANTHER" id="PTHR33337">
    <property type="entry name" value="GFA DOMAIN-CONTAINING PROTEIN"/>
    <property type="match status" value="1"/>
</dbReference>
<evidence type="ECO:0000259" key="5">
    <source>
        <dbReference type="PROSITE" id="PS51891"/>
    </source>
</evidence>
<dbReference type="Gene3D" id="3.90.1590.10">
    <property type="entry name" value="glutathione-dependent formaldehyde- activating enzyme (gfa)"/>
    <property type="match status" value="1"/>
</dbReference>
<keyword evidence="4" id="KW-0456">Lyase</keyword>
<organism evidence="6">
    <name type="scientific">Trichophyton rubrum CBS 288.86</name>
    <dbReference type="NCBI Taxonomy" id="1215330"/>
    <lineage>
        <taxon>Eukaryota</taxon>
        <taxon>Fungi</taxon>
        <taxon>Dikarya</taxon>
        <taxon>Ascomycota</taxon>
        <taxon>Pezizomycotina</taxon>
        <taxon>Eurotiomycetes</taxon>
        <taxon>Eurotiomycetidae</taxon>
        <taxon>Onygenales</taxon>
        <taxon>Arthrodermataceae</taxon>
        <taxon>Trichophyton</taxon>
    </lineage>
</organism>
<evidence type="ECO:0000256" key="3">
    <source>
        <dbReference type="ARBA" id="ARBA00022833"/>
    </source>
</evidence>
<dbReference type="OrthoDB" id="6329284at2759"/>
<dbReference type="PROSITE" id="PS51891">
    <property type="entry name" value="CENP_V_GFA"/>
    <property type="match status" value="1"/>
</dbReference>
<dbReference type="GO" id="GO:0046872">
    <property type="term" value="F:metal ion binding"/>
    <property type="evidence" value="ECO:0007669"/>
    <property type="project" value="UniProtKB-KW"/>
</dbReference>
<gene>
    <name evidence="6" type="ORF">H103_04193</name>
</gene>
<dbReference type="PANTHER" id="PTHR33337:SF40">
    <property type="entry name" value="CENP-V_GFA DOMAIN-CONTAINING PROTEIN-RELATED"/>
    <property type="match status" value="1"/>
</dbReference>
<name>A0A022W3T5_TRIRU</name>
<comment type="similarity">
    <text evidence="1">Belongs to the Gfa family.</text>
</comment>
<keyword evidence="2" id="KW-0479">Metal-binding</keyword>
<feature type="domain" description="CENP-V/GFA" evidence="5">
    <location>
        <begin position="8"/>
        <end position="115"/>
    </location>
</feature>
<dbReference type="InterPro" id="IPR011057">
    <property type="entry name" value="Mss4-like_sf"/>
</dbReference>
<dbReference type="HOGENOM" id="CLU_055491_4_0_1"/>
<evidence type="ECO:0000256" key="1">
    <source>
        <dbReference type="ARBA" id="ARBA00005495"/>
    </source>
</evidence>
<dbReference type="AlphaFoldDB" id="A0A022W3T5"/>
<dbReference type="GO" id="GO:0016846">
    <property type="term" value="F:carbon-sulfur lyase activity"/>
    <property type="evidence" value="ECO:0007669"/>
    <property type="project" value="InterPro"/>
</dbReference>
<accession>A0A022W3T5</accession>
<proteinExistence type="inferred from homology"/>
<dbReference type="EMBL" id="KK207842">
    <property type="protein sequence ID" value="EZF52733.1"/>
    <property type="molecule type" value="Genomic_DNA"/>
</dbReference>
<protein>
    <recommendedName>
        <fullName evidence="5">CENP-V/GFA domain-containing protein</fullName>
    </recommendedName>
</protein>
<sequence>MASSPIVLQGGCCCKKIRYTSTALPKYMSNCFCITCRKISGAPYATFARFPRSSITWLNEPPKYFRSSNFAKRGFCGDCGSTLTYELDERPESVSISPGSFDDWSVKGELMKPTDHIFLGEKAVWFDVPNDGLKRYTGDDEEPAAGNAS</sequence>
<dbReference type="Proteomes" id="UP000023758">
    <property type="component" value="Unassembled WGS sequence"/>
</dbReference>
<dbReference type="InterPro" id="IPR006913">
    <property type="entry name" value="CENP-V/GFA"/>
</dbReference>
<evidence type="ECO:0000256" key="4">
    <source>
        <dbReference type="ARBA" id="ARBA00023239"/>
    </source>
</evidence>